<dbReference type="OrthoDB" id="652507at2"/>
<proteinExistence type="predicted"/>
<dbReference type="Proteomes" id="UP000184048">
    <property type="component" value="Unassembled WGS sequence"/>
</dbReference>
<accession>A0A1M4VP63</accession>
<name>A0A1M4VP63_9BACT</name>
<dbReference type="RefSeq" id="WP_072834064.1">
    <property type="nucleotide sequence ID" value="NZ_FQUU01000003.1"/>
</dbReference>
<feature type="chain" id="PRO_5012454467" evidence="1">
    <location>
        <begin position="22"/>
        <end position="199"/>
    </location>
</feature>
<reference evidence="2 3" key="1">
    <citation type="submission" date="2016-11" db="EMBL/GenBank/DDBJ databases">
        <authorList>
            <person name="Jaros S."/>
            <person name="Januszkiewicz K."/>
            <person name="Wedrychowicz H."/>
        </authorList>
    </citation>
    <scope>NUCLEOTIDE SEQUENCE [LARGE SCALE GENOMIC DNA]</scope>
    <source>
        <strain evidence="2 3">DSM 18119</strain>
    </source>
</reference>
<dbReference type="EMBL" id="FQUU01000003">
    <property type="protein sequence ID" value="SHE70627.1"/>
    <property type="molecule type" value="Genomic_DNA"/>
</dbReference>
<evidence type="ECO:0000256" key="1">
    <source>
        <dbReference type="SAM" id="SignalP"/>
    </source>
</evidence>
<feature type="signal peptide" evidence="1">
    <location>
        <begin position="1"/>
        <end position="21"/>
    </location>
</feature>
<gene>
    <name evidence="2" type="ORF">SAMN02745131_00923</name>
</gene>
<evidence type="ECO:0000313" key="3">
    <source>
        <dbReference type="Proteomes" id="UP000184048"/>
    </source>
</evidence>
<evidence type="ECO:0000313" key="2">
    <source>
        <dbReference type="EMBL" id="SHE70627.1"/>
    </source>
</evidence>
<organism evidence="2 3">
    <name type="scientific">Flavisolibacter ginsengisoli DSM 18119</name>
    <dbReference type="NCBI Taxonomy" id="1121884"/>
    <lineage>
        <taxon>Bacteria</taxon>
        <taxon>Pseudomonadati</taxon>
        <taxon>Bacteroidota</taxon>
        <taxon>Chitinophagia</taxon>
        <taxon>Chitinophagales</taxon>
        <taxon>Chitinophagaceae</taxon>
        <taxon>Flavisolibacter</taxon>
    </lineage>
</organism>
<dbReference type="STRING" id="1121884.SAMN02745131_00923"/>
<sequence>MKNPILIALLCLLMLPGCKKAVDAIIEKGTSSSTKNSGFIEYSIAKGGQYCDQNGLKAVETQEMKFLVKFDSTAIYQTANAENQYDINKLYGFSDNNADHHQFSARFGWRWSNNALHLFAYVYNNAAVISRELAIVDIGKEISCSIQVTSSSYLFSVNGVSERMPRMATTPMAKGYQLYPYFGGDEVAPHDIHIWIKNL</sequence>
<protein>
    <submittedName>
        <fullName evidence="2">Uncharacterized protein</fullName>
    </submittedName>
</protein>
<keyword evidence="1" id="KW-0732">Signal</keyword>
<dbReference type="AlphaFoldDB" id="A0A1M4VP63"/>
<keyword evidence="3" id="KW-1185">Reference proteome</keyword>